<accession>A0A1G6ZBS8</accession>
<name>A0A1G6ZBS8_9GAMM</name>
<evidence type="ECO:0000313" key="3">
    <source>
        <dbReference type="Proteomes" id="UP000199603"/>
    </source>
</evidence>
<dbReference type="OrthoDB" id="7505004at2"/>
<reference evidence="2 3" key="1">
    <citation type="submission" date="2016-10" db="EMBL/GenBank/DDBJ databases">
        <authorList>
            <person name="de Groot N.N."/>
        </authorList>
    </citation>
    <scope>NUCLEOTIDE SEQUENCE [LARGE SCALE GENOMIC DNA]</scope>
    <source>
        <strain evidence="2 3">DSM 16957</strain>
    </source>
</reference>
<evidence type="ECO:0000259" key="1">
    <source>
        <dbReference type="Pfam" id="PF18153"/>
    </source>
</evidence>
<dbReference type="RefSeq" id="WP_143006718.1">
    <property type="nucleotide sequence ID" value="NZ_FNAG01000013.1"/>
</dbReference>
<organism evidence="2 3">
    <name type="scientific">Aquimonas voraii</name>
    <dbReference type="NCBI Taxonomy" id="265719"/>
    <lineage>
        <taxon>Bacteria</taxon>
        <taxon>Pseudomonadati</taxon>
        <taxon>Pseudomonadota</taxon>
        <taxon>Gammaproteobacteria</taxon>
        <taxon>Lysobacterales</taxon>
        <taxon>Lysobacteraceae</taxon>
        <taxon>Aquimonas</taxon>
    </lineage>
</organism>
<evidence type="ECO:0000313" key="2">
    <source>
        <dbReference type="EMBL" id="SDD99186.1"/>
    </source>
</evidence>
<dbReference type="AlphaFoldDB" id="A0A1G6ZBS8"/>
<protein>
    <recommendedName>
        <fullName evidence="1">CD-NTase-associated protein 15 domain-containing protein</fullName>
    </recommendedName>
</protein>
<proteinExistence type="predicted"/>
<feature type="domain" description="CD-NTase-associated protein 15" evidence="1">
    <location>
        <begin position="29"/>
        <end position="147"/>
    </location>
</feature>
<dbReference type="Proteomes" id="UP000199603">
    <property type="component" value="Unassembled WGS sequence"/>
</dbReference>
<dbReference type="Pfam" id="PF18153">
    <property type="entry name" value="Cap15_CD_rec"/>
    <property type="match status" value="1"/>
</dbReference>
<dbReference type="EMBL" id="FNAG01000013">
    <property type="protein sequence ID" value="SDD99186.1"/>
    <property type="molecule type" value="Genomic_DNA"/>
</dbReference>
<sequence>MHAYAKIDRLAGNNRHAGSQPAHPIPIQKIRGDWRCKGLMGIYGGPANQPWEAVLRIKIIRNSIQVTMELGDDRIAFFSQGATIEVTSSGAIRLKYLYSNIENAEASTDDAYFGHSDILFSHDLKGAAGKYFNDEQRGTFGSFELERL</sequence>
<keyword evidence="3" id="KW-1185">Reference proteome</keyword>
<gene>
    <name evidence="2" type="ORF">SAMN04488509_1135</name>
</gene>
<dbReference type="InterPro" id="IPR041208">
    <property type="entry name" value="Cap15"/>
</dbReference>